<evidence type="ECO:0000256" key="9">
    <source>
        <dbReference type="SAM" id="Phobius"/>
    </source>
</evidence>
<dbReference type="SMART" id="SM00283">
    <property type="entry name" value="MA"/>
    <property type="match status" value="1"/>
</dbReference>
<keyword evidence="2" id="KW-1003">Cell membrane</keyword>
<dbReference type="SMART" id="SM00304">
    <property type="entry name" value="HAMP"/>
    <property type="match status" value="1"/>
</dbReference>
<dbReference type="OrthoDB" id="9810264at2"/>
<feature type="transmembrane region" description="Helical" evidence="9">
    <location>
        <begin position="12"/>
        <end position="36"/>
    </location>
</feature>
<dbReference type="PROSITE" id="PS50111">
    <property type="entry name" value="CHEMOTAXIS_TRANSDUC_2"/>
    <property type="match status" value="1"/>
</dbReference>
<dbReference type="Gene3D" id="1.10.287.950">
    <property type="entry name" value="Methyl-accepting chemotaxis protein"/>
    <property type="match status" value="1"/>
</dbReference>
<protein>
    <submittedName>
        <fullName evidence="12">Methyl-accepting chemotaxis protein</fullName>
    </submittedName>
</protein>
<feature type="domain" description="HAMP" evidence="11">
    <location>
        <begin position="233"/>
        <end position="286"/>
    </location>
</feature>
<dbReference type="Pfam" id="PF17200">
    <property type="entry name" value="sCache_2"/>
    <property type="match status" value="1"/>
</dbReference>
<proteinExistence type="inferred from homology"/>
<dbReference type="Pfam" id="PF00015">
    <property type="entry name" value="MCPsignal"/>
    <property type="match status" value="1"/>
</dbReference>
<keyword evidence="6 8" id="KW-0807">Transducer</keyword>
<keyword evidence="13" id="KW-1185">Reference proteome</keyword>
<dbReference type="InterPro" id="IPR003660">
    <property type="entry name" value="HAMP_dom"/>
</dbReference>
<dbReference type="SUPFAM" id="SSF58104">
    <property type="entry name" value="Methyl-accepting chemotaxis protein (MCP) signaling domain"/>
    <property type="match status" value="1"/>
</dbReference>
<dbReference type="PANTHER" id="PTHR32089">
    <property type="entry name" value="METHYL-ACCEPTING CHEMOTAXIS PROTEIN MCPB"/>
    <property type="match status" value="1"/>
</dbReference>
<dbReference type="Pfam" id="PF00672">
    <property type="entry name" value="HAMP"/>
    <property type="match status" value="1"/>
</dbReference>
<dbReference type="PANTHER" id="PTHR32089:SF112">
    <property type="entry name" value="LYSOZYME-LIKE PROTEIN-RELATED"/>
    <property type="match status" value="1"/>
</dbReference>
<dbReference type="CDD" id="cd06225">
    <property type="entry name" value="HAMP"/>
    <property type="match status" value="1"/>
</dbReference>
<dbReference type="Proteomes" id="UP000309676">
    <property type="component" value="Unassembled WGS sequence"/>
</dbReference>
<dbReference type="EMBL" id="VCIW01000005">
    <property type="protein sequence ID" value="TLS52410.1"/>
    <property type="molecule type" value="Genomic_DNA"/>
</dbReference>
<evidence type="ECO:0000313" key="13">
    <source>
        <dbReference type="Proteomes" id="UP000309676"/>
    </source>
</evidence>
<evidence type="ECO:0000256" key="4">
    <source>
        <dbReference type="ARBA" id="ARBA00022989"/>
    </source>
</evidence>
<dbReference type="InterPro" id="IPR033480">
    <property type="entry name" value="sCache_2"/>
</dbReference>
<evidence type="ECO:0000259" key="10">
    <source>
        <dbReference type="PROSITE" id="PS50111"/>
    </source>
</evidence>
<dbReference type="InterPro" id="IPR004089">
    <property type="entry name" value="MCPsignal_dom"/>
</dbReference>
<evidence type="ECO:0000256" key="1">
    <source>
        <dbReference type="ARBA" id="ARBA00004651"/>
    </source>
</evidence>
<name>A0A5R9GE72_9BACL</name>
<keyword evidence="5 9" id="KW-0472">Membrane</keyword>
<dbReference type="PROSITE" id="PS50885">
    <property type="entry name" value="HAMP"/>
    <property type="match status" value="1"/>
</dbReference>
<dbReference type="GO" id="GO:0005886">
    <property type="term" value="C:plasma membrane"/>
    <property type="evidence" value="ECO:0007669"/>
    <property type="project" value="UniProtKB-SubCell"/>
</dbReference>
<evidence type="ECO:0000256" key="7">
    <source>
        <dbReference type="ARBA" id="ARBA00029447"/>
    </source>
</evidence>
<dbReference type="Gene3D" id="3.30.450.20">
    <property type="entry name" value="PAS domain"/>
    <property type="match status" value="1"/>
</dbReference>
<keyword evidence="3 9" id="KW-0812">Transmembrane</keyword>
<evidence type="ECO:0000256" key="8">
    <source>
        <dbReference type="PROSITE-ProRule" id="PRU00284"/>
    </source>
</evidence>
<evidence type="ECO:0000256" key="3">
    <source>
        <dbReference type="ARBA" id="ARBA00022692"/>
    </source>
</evidence>
<sequence>MNRKIRRLQLSFSVKLILVAVIVLTATSGIVGTVSYQKAKEELLESGKLDLRHIAENALVVLEALNEQVESGALSAEEAQEKARVYLNGPKVEDGPLKYDFKQASYRYKEEGFLFAYAFDSHVRMHPALEYDRDMSSALDKSGRSLVAELLKRSKEADPEDRYFEYLWETADKSSVSTKIVYSVYYEPWDWAMMIGAYEEEFYGSLEDIRSITFWISLGAIVVSALCFYAFNRKKLNALKAMTRAANEVAVGNLNVPSVVLASNDEIGQMATAFNTMTSQLRELVSRMQTLGGNTASAALELSALSEETTASSEQIARAVEEITQGAVTQADDVERIHHQTELLTETVGKLNEQNANVLGRTDQGAANVAQGKRQVLQLQAANRSAKEGLASINESIERLNEKAAGIAMIVGTIQQVAKQTNMLALNAGIEAARAGEHGRGFAIVAQEIRKLAESTSASGGEIQQMIESIGDEVKRNLSLVHETLSLAATLDEAVFHTEKDFVRIAETITDIDASIRRSSEYVDRVSEAVQTVYDGIQNVSAVSQQTSAATEQVSASIDEQLNAINTISKQAEELNALSDGLSAMIGKFKI</sequence>
<dbReference type="GO" id="GO:0007165">
    <property type="term" value="P:signal transduction"/>
    <property type="evidence" value="ECO:0007669"/>
    <property type="project" value="UniProtKB-KW"/>
</dbReference>
<evidence type="ECO:0000256" key="6">
    <source>
        <dbReference type="ARBA" id="ARBA00023224"/>
    </source>
</evidence>
<gene>
    <name evidence="12" type="ORF">FE782_10610</name>
</gene>
<dbReference type="AlphaFoldDB" id="A0A5R9GE72"/>
<reference evidence="12 13" key="1">
    <citation type="submission" date="2019-05" db="EMBL/GenBank/DDBJ databases">
        <authorList>
            <person name="Narsing Rao M.P."/>
            <person name="Li W.J."/>
        </authorList>
    </citation>
    <scope>NUCLEOTIDE SEQUENCE [LARGE SCALE GENOMIC DNA]</scope>
    <source>
        <strain evidence="12 13">SYSU_K30003</strain>
    </source>
</reference>
<feature type="transmembrane region" description="Helical" evidence="9">
    <location>
        <begin position="212"/>
        <end position="231"/>
    </location>
</feature>
<evidence type="ECO:0000256" key="5">
    <source>
        <dbReference type="ARBA" id="ARBA00023136"/>
    </source>
</evidence>
<comment type="similarity">
    <text evidence="7">Belongs to the methyl-accepting chemotaxis (MCP) protein family.</text>
</comment>
<feature type="domain" description="Methyl-accepting transducer" evidence="10">
    <location>
        <begin position="305"/>
        <end position="562"/>
    </location>
</feature>
<evidence type="ECO:0000313" key="12">
    <source>
        <dbReference type="EMBL" id="TLS52410.1"/>
    </source>
</evidence>
<dbReference type="Gene3D" id="6.10.340.10">
    <property type="match status" value="1"/>
</dbReference>
<accession>A0A5R9GE72</accession>
<dbReference type="SMART" id="SM01049">
    <property type="entry name" value="Cache_2"/>
    <property type="match status" value="1"/>
</dbReference>
<comment type="caution">
    <text evidence="12">The sequence shown here is derived from an EMBL/GenBank/DDBJ whole genome shotgun (WGS) entry which is preliminary data.</text>
</comment>
<evidence type="ECO:0000256" key="2">
    <source>
        <dbReference type="ARBA" id="ARBA00022475"/>
    </source>
</evidence>
<dbReference type="RefSeq" id="WP_138194066.1">
    <property type="nucleotide sequence ID" value="NZ_VCIW01000005.1"/>
</dbReference>
<evidence type="ECO:0000259" key="11">
    <source>
        <dbReference type="PROSITE" id="PS50885"/>
    </source>
</evidence>
<organism evidence="12 13">
    <name type="scientific">Paenibacillus antri</name>
    <dbReference type="NCBI Taxonomy" id="2582848"/>
    <lineage>
        <taxon>Bacteria</taxon>
        <taxon>Bacillati</taxon>
        <taxon>Bacillota</taxon>
        <taxon>Bacilli</taxon>
        <taxon>Bacillales</taxon>
        <taxon>Paenibacillaceae</taxon>
        <taxon>Paenibacillus</taxon>
    </lineage>
</organism>
<keyword evidence="4 9" id="KW-1133">Transmembrane helix</keyword>
<comment type="subcellular location">
    <subcellularLocation>
        <location evidence="1">Cell membrane</location>
        <topology evidence="1">Multi-pass membrane protein</topology>
    </subcellularLocation>
</comment>